<gene>
    <name evidence="3" type="ORF">WG929_20045</name>
</gene>
<dbReference type="PANTHER" id="PTHR30466">
    <property type="entry name" value="FLAVIN REDUCTASE"/>
    <property type="match status" value="1"/>
</dbReference>
<evidence type="ECO:0000313" key="3">
    <source>
        <dbReference type="EMBL" id="MFK4754698.1"/>
    </source>
</evidence>
<dbReference type="InterPro" id="IPR002563">
    <property type="entry name" value="Flavin_Rdtase-like_dom"/>
</dbReference>
<feature type="domain" description="Flavin reductase like" evidence="2">
    <location>
        <begin position="24"/>
        <end position="173"/>
    </location>
</feature>
<dbReference type="InterPro" id="IPR050268">
    <property type="entry name" value="NADH-dep_flavin_reductase"/>
</dbReference>
<protein>
    <submittedName>
        <fullName evidence="3">Flavin reductase family protein</fullName>
    </submittedName>
</protein>
<evidence type="ECO:0000313" key="4">
    <source>
        <dbReference type="Proteomes" id="UP001620597"/>
    </source>
</evidence>
<dbReference type="RefSeq" id="WP_416207505.1">
    <property type="nucleotide sequence ID" value="NZ_JBBKTX010000039.1"/>
</dbReference>
<name>A0ABW8NNY4_9GAMM</name>
<evidence type="ECO:0000256" key="1">
    <source>
        <dbReference type="ARBA" id="ARBA00023002"/>
    </source>
</evidence>
<dbReference type="Gene3D" id="2.30.110.10">
    <property type="entry name" value="Electron Transport, Fmn-binding Protein, Chain A"/>
    <property type="match status" value="1"/>
</dbReference>
<comment type="caution">
    <text evidence="3">The sequence shown here is derived from an EMBL/GenBank/DDBJ whole genome shotgun (WGS) entry which is preliminary data.</text>
</comment>
<keyword evidence="4" id="KW-1185">Reference proteome</keyword>
<accession>A0ABW8NNY4</accession>
<dbReference type="Pfam" id="PF01613">
    <property type="entry name" value="Flavin_Reduct"/>
    <property type="match status" value="1"/>
</dbReference>
<dbReference type="InterPro" id="IPR012349">
    <property type="entry name" value="Split_barrel_FMN-bd"/>
</dbReference>
<dbReference type="SMART" id="SM00903">
    <property type="entry name" value="Flavin_Reduct"/>
    <property type="match status" value="1"/>
</dbReference>
<sequence length="180" mass="19183">MATSTQQSECLAPPVDAEQFKAGMRGLAGAVSILSFTDGQQTAGLTATAVMSITATPPRLMVCVNQSTFAHTLVKEGNSVCINVLSSADQYQAQIFAGMVSDIAPEARFDQGGWIQPENMAPQLPSALVNLQCQIVEILPASSHSMVVCEVIQVCTHPDQREALVYFDGHFIDVSPANNK</sequence>
<dbReference type="PANTHER" id="PTHR30466:SF1">
    <property type="entry name" value="FMN REDUCTASE (NADH) RUTF"/>
    <property type="match status" value="1"/>
</dbReference>
<evidence type="ECO:0000259" key="2">
    <source>
        <dbReference type="SMART" id="SM00903"/>
    </source>
</evidence>
<dbReference type="SUPFAM" id="SSF50475">
    <property type="entry name" value="FMN-binding split barrel"/>
    <property type="match status" value="1"/>
</dbReference>
<keyword evidence="1" id="KW-0560">Oxidoreductase</keyword>
<dbReference type="Proteomes" id="UP001620597">
    <property type="component" value="Unassembled WGS sequence"/>
</dbReference>
<organism evidence="3 4">
    <name type="scientific">Oceanobacter antarcticus</name>
    <dbReference type="NCBI Taxonomy" id="3133425"/>
    <lineage>
        <taxon>Bacteria</taxon>
        <taxon>Pseudomonadati</taxon>
        <taxon>Pseudomonadota</taxon>
        <taxon>Gammaproteobacteria</taxon>
        <taxon>Oceanospirillales</taxon>
        <taxon>Oceanospirillaceae</taxon>
        <taxon>Oceanobacter</taxon>
    </lineage>
</organism>
<proteinExistence type="predicted"/>
<reference evidence="3 4" key="1">
    <citation type="submission" date="2024-03" db="EMBL/GenBank/DDBJ databases">
        <title>High-quality draft genome sequence of Oceanobacter sp. wDCs-4.</title>
        <authorList>
            <person name="Dong C."/>
        </authorList>
    </citation>
    <scope>NUCLEOTIDE SEQUENCE [LARGE SCALE GENOMIC DNA]</scope>
    <source>
        <strain evidence="4">wDCs-4</strain>
    </source>
</reference>
<dbReference type="EMBL" id="JBBKTX010000039">
    <property type="protein sequence ID" value="MFK4754698.1"/>
    <property type="molecule type" value="Genomic_DNA"/>
</dbReference>